<keyword evidence="10" id="KW-0665">Pyrimidine biosynthesis</keyword>
<organism evidence="17 18">
    <name type="scientific">Mesomycoplasma neurolyticum</name>
    <dbReference type="NCBI Taxonomy" id="2120"/>
    <lineage>
        <taxon>Bacteria</taxon>
        <taxon>Bacillati</taxon>
        <taxon>Mycoplasmatota</taxon>
        <taxon>Mycoplasmoidales</taxon>
        <taxon>Metamycoplasmataceae</taxon>
        <taxon>Mesomycoplasma</taxon>
    </lineage>
</organism>
<dbReference type="FunFam" id="3.40.50.300:FF:000009">
    <property type="entry name" value="CTP synthase"/>
    <property type="match status" value="1"/>
</dbReference>
<keyword evidence="7" id="KW-0067">ATP-binding</keyword>
<keyword evidence="4 17" id="KW-0436">Ligase</keyword>
<evidence type="ECO:0000256" key="5">
    <source>
        <dbReference type="ARBA" id="ARBA00022723"/>
    </source>
</evidence>
<evidence type="ECO:0000256" key="8">
    <source>
        <dbReference type="ARBA" id="ARBA00022842"/>
    </source>
</evidence>
<dbReference type="GO" id="GO:0046872">
    <property type="term" value="F:metal ion binding"/>
    <property type="evidence" value="ECO:0007669"/>
    <property type="project" value="UniProtKB-KW"/>
</dbReference>
<dbReference type="GO" id="GO:0044210">
    <property type="term" value="P:'de novo' CTP biosynthetic process"/>
    <property type="evidence" value="ECO:0007669"/>
    <property type="project" value="UniProtKB-UniPathway"/>
</dbReference>
<comment type="pathway">
    <text evidence="1">Pyrimidine metabolism; CTP biosynthesis via de novo pathway; CTP from UDP: step 2/2.</text>
</comment>
<dbReference type="RefSeq" id="WP_129719589.1">
    <property type="nucleotide sequence ID" value="NZ_LR214951.1"/>
</dbReference>
<evidence type="ECO:0000256" key="2">
    <source>
        <dbReference type="ARBA" id="ARBA00007533"/>
    </source>
</evidence>
<evidence type="ECO:0000256" key="14">
    <source>
        <dbReference type="ARBA" id="ARBA00083191"/>
    </source>
</evidence>
<dbReference type="GO" id="GO:0019856">
    <property type="term" value="P:pyrimidine nucleobase biosynthetic process"/>
    <property type="evidence" value="ECO:0007669"/>
    <property type="project" value="TreeGrafter"/>
</dbReference>
<dbReference type="GO" id="GO:0042802">
    <property type="term" value="F:identical protein binding"/>
    <property type="evidence" value="ECO:0007669"/>
    <property type="project" value="TreeGrafter"/>
</dbReference>
<dbReference type="AlphaFoldDB" id="A0A449A4N1"/>
<evidence type="ECO:0000256" key="7">
    <source>
        <dbReference type="ARBA" id="ARBA00022840"/>
    </source>
</evidence>
<evidence type="ECO:0000313" key="18">
    <source>
        <dbReference type="Proteomes" id="UP000289440"/>
    </source>
</evidence>
<dbReference type="InterPro" id="IPR017456">
    <property type="entry name" value="CTP_synthase_N"/>
</dbReference>
<feature type="domain" description="CTP synthase N-terminal" evidence="16">
    <location>
        <begin position="3"/>
        <end position="267"/>
    </location>
</feature>
<dbReference type="InterPro" id="IPR029062">
    <property type="entry name" value="Class_I_gatase-like"/>
</dbReference>
<evidence type="ECO:0000256" key="12">
    <source>
        <dbReference type="ARBA" id="ARBA00075170"/>
    </source>
</evidence>
<feature type="domain" description="Glutamine amidotransferase" evidence="15">
    <location>
        <begin position="305"/>
        <end position="528"/>
    </location>
</feature>
<evidence type="ECO:0000256" key="11">
    <source>
        <dbReference type="ARBA" id="ARBA00047781"/>
    </source>
</evidence>
<keyword evidence="6" id="KW-0547">Nucleotide-binding</keyword>
<proteinExistence type="inferred from homology"/>
<evidence type="ECO:0000256" key="10">
    <source>
        <dbReference type="ARBA" id="ARBA00022975"/>
    </source>
</evidence>
<keyword evidence="5" id="KW-0479">Metal-binding</keyword>
<dbReference type="Pfam" id="PF00117">
    <property type="entry name" value="GATase"/>
    <property type="match status" value="1"/>
</dbReference>
<comment type="similarity">
    <text evidence="2">Belongs to the CTP synthase family.</text>
</comment>
<evidence type="ECO:0000256" key="6">
    <source>
        <dbReference type="ARBA" id="ARBA00022741"/>
    </source>
</evidence>
<dbReference type="NCBIfam" id="TIGR00337">
    <property type="entry name" value="PyrG"/>
    <property type="match status" value="1"/>
</dbReference>
<keyword evidence="9" id="KW-0315">Glutamine amidotransferase</keyword>
<dbReference type="GO" id="GO:0005524">
    <property type="term" value="F:ATP binding"/>
    <property type="evidence" value="ECO:0007669"/>
    <property type="project" value="UniProtKB-KW"/>
</dbReference>
<evidence type="ECO:0000256" key="1">
    <source>
        <dbReference type="ARBA" id="ARBA00005171"/>
    </source>
</evidence>
<dbReference type="EC" id="6.3.4.2" evidence="3"/>
<evidence type="ECO:0000256" key="4">
    <source>
        <dbReference type="ARBA" id="ARBA00022598"/>
    </source>
</evidence>
<dbReference type="NCBIfam" id="NF003792">
    <property type="entry name" value="PRK05380.1"/>
    <property type="match status" value="1"/>
</dbReference>
<evidence type="ECO:0000256" key="3">
    <source>
        <dbReference type="ARBA" id="ARBA00012291"/>
    </source>
</evidence>
<dbReference type="InterPro" id="IPR004468">
    <property type="entry name" value="CTP_synthase"/>
</dbReference>
<dbReference type="Gene3D" id="3.40.50.300">
    <property type="entry name" value="P-loop containing nucleotide triphosphate hydrolases"/>
    <property type="match status" value="1"/>
</dbReference>
<dbReference type="EMBL" id="LR214951">
    <property type="protein sequence ID" value="VEU59182.1"/>
    <property type="molecule type" value="Genomic_DNA"/>
</dbReference>
<keyword evidence="18" id="KW-1185">Reference proteome</keyword>
<dbReference type="InterPro" id="IPR017926">
    <property type="entry name" value="GATASE"/>
</dbReference>
<sequence>MSKYIFVTGGVISGLGKGVSAASLGLLLKSRGYSVFVLKLDPYLNIDPGVMSPYEHGEVFVTEDGGETDLDLGHYERFINENFFKDSNYTSGKIFNNIFTKERQGFYSGKTVQYIPHVTNEIKNVIKNIEKKYKKDFIIVEIGGTVGDIESNPFIYAISELAYEANEEKTFFIHVTYVPYLNTSKEFKTKPSQYSINTLRSMGIKANMILLRSDNEIETKVIEKISKISFLNKENVISIYDLDNVYKSPLLLEEKKADQLILKYFNLPVNKNKALNKWKEFVKLSEKPAKGELNVKLIAKYSEFQDAYKSIIEALKISAIYKEQKLNLDFINSEELNEKTADKLLNNSDAILIMPGFGVRGFEGKIFAAQYARDKNIPTLGICLGMQAMTIAQARNKGIKNATSKEFLGEKEDEVYVLDLIKGKNKNNIGGTLRLGRSEIILKNDSVIANIYKTTNIFERHRHRYEVQEKFVNILEDENFVFSGRSVKNNLIEICEDKSKDFYIGVQYHPEFHARPLEPHNLFTTLIEKTIERKKRKNAKQ</sequence>
<dbReference type="Pfam" id="PF06418">
    <property type="entry name" value="CTP_synth_N"/>
    <property type="match status" value="1"/>
</dbReference>
<dbReference type="KEGG" id="mnu:NCTC10166_00140"/>
<dbReference type="UniPathway" id="UPA00159">
    <property type="reaction ID" value="UER00277"/>
</dbReference>
<dbReference type="OrthoDB" id="9801107at2"/>
<evidence type="ECO:0000259" key="16">
    <source>
        <dbReference type="Pfam" id="PF06418"/>
    </source>
</evidence>
<protein>
    <recommendedName>
        <fullName evidence="3">CTP synthase (glutamine hydrolyzing)</fullName>
        <ecNumber evidence="3">6.3.4.2</ecNumber>
    </recommendedName>
    <alternativeName>
        <fullName evidence="13">Cytidine 5'-triphosphate synthase</fullName>
    </alternativeName>
    <alternativeName>
        <fullName evidence="14">Cytidine triphosphate synthetase</fullName>
    </alternativeName>
    <alternativeName>
        <fullName evidence="12">UTP--ammonia ligase</fullName>
    </alternativeName>
</protein>
<evidence type="ECO:0000259" key="15">
    <source>
        <dbReference type="Pfam" id="PF00117"/>
    </source>
</evidence>
<dbReference type="Gene3D" id="3.40.50.880">
    <property type="match status" value="1"/>
</dbReference>
<keyword evidence="8" id="KW-0460">Magnesium</keyword>
<name>A0A449A4N1_9BACT</name>
<dbReference type="PROSITE" id="PS51273">
    <property type="entry name" value="GATASE_TYPE_1"/>
    <property type="match status" value="1"/>
</dbReference>
<dbReference type="CDD" id="cd03113">
    <property type="entry name" value="CTPS_N"/>
    <property type="match status" value="1"/>
</dbReference>
<dbReference type="SUPFAM" id="SSF52540">
    <property type="entry name" value="P-loop containing nucleoside triphosphate hydrolases"/>
    <property type="match status" value="1"/>
</dbReference>
<evidence type="ECO:0000256" key="13">
    <source>
        <dbReference type="ARBA" id="ARBA00079941"/>
    </source>
</evidence>
<comment type="catalytic activity">
    <reaction evidence="11">
        <text>UTP + L-glutamine + ATP + H2O = CTP + L-glutamate + ADP + phosphate + 2 H(+)</text>
        <dbReference type="Rhea" id="RHEA:26426"/>
        <dbReference type="ChEBI" id="CHEBI:15377"/>
        <dbReference type="ChEBI" id="CHEBI:15378"/>
        <dbReference type="ChEBI" id="CHEBI:29985"/>
        <dbReference type="ChEBI" id="CHEBI:30616"/>
        <dbReference type="ChEBI" id="CHEBI:37563"/>
        <dbReference type="ChEBI" id="CHEBI:43474"/>
        <dbReference type="ChEBI" id="CHEBI:46398"/>
        <dbReference type="ChEBI" id="CHEBI:58359"/>
        <dbReference type="ChEBI" id="CHEBI:456216"/>
        <dbReference type="EC" id="6.3.4.2"/>
    </reaction>
</comment>
<accession>A0A449A4N1</accession>
<evidence type="ECO:0000256" key="9">
    <source>
        <dbReference type="ARBA" id="ARBA00022962"/>
    </source>
</evidence>
<dbReference type="CDD" id="cd01746">
    <property type="entry name" value="GATase1_CTP_Synthase"/>
    <property type="match status" value="1"/>
</dbReference>
<dbReference type="PANTHER" id="PTHR11550">
    <property type="entry name" value="CTP SYNTHASE"/>
    <property type="match status" value="1"/>
</dbReference>
<dbReference type="GO" id="GO:0005829">
    <property type="term" value="C:cytosol"/>
    <property type="evidence" value="ECO:0007669"/>
    <property type="project" value="TreeGrafter"/>
</dbReference>
<evidence type="ECO:0000313" key="17">
    <source>
        <dbReference type="EMBL" id="VEU59182.1"/>
    </source>
</evidence>
<dbReference type="InterPro" id="IPR033828">
    <property type="entry name" value="GATase1_CTP_Synthase"/>
</dbReference>
<reference evidence="17 18" key="1">
    <citation type="submission" date="2019-01" db="EMBL/GenBank/DDBJ databases">
        <authorList>
            <consortium name="Pathogen Informatics"/>
        </authorList>
    </citation>
    <scope>NUCLEOTIDE SEQUENCE [LARGE SCALE GENOMIC DNA]</scope>
    <source>
        <strain evidence="17 18">NCTC10166</strain>
    </source>
</reference>
<gene>
    <name evidence="17" type="primary">pyrG</name>
    <name evidence="17" type="ORF">NCTC10166_00140</name>
</gene>
<dbReference type="GO" id="GO:0003883">
    <property type="term" value="F:CTP synthase activity"/>
    <property type="evidence" value="ECO:0007669"/>
    <property type="project" value="UniProtKB-EC"/>
</dbReference>
<dbReference type="PANTHER" id="PTHR11550:SF0">
    <property type="entry name" value="CTP SYNTHASE-RELATED"/>
    <property type="match status" value="1"/>
</dbReference>
<dbReference type="SUPFAM" id="SSF52317">
    <property type="entry name" value="Class I glutamine amidotransferase-like"/>
    <property type="match status" value="1"/>
</dbReference>
<dbReference type="Proteomes" id="UP000289440">
    <property type="component" value="Chromosome"/>
</dbReference>
<dbReference type="InterPro" id="IPR027417">
    <property type="entry name" value="P-loop_NTPase"/>
</dbReference>